<dbReference type="PROSITE" id="PS51504">
    <property type="entry name" value="H15"/>
    <property type="match status" value="1"/>
</dbReference>
<dbReference type="GO" id="GO:0003677">
    <property type="term" value="F:DNA binding"/>
    <property type="evidence" value="ECO:0007669"/>
    <property type="project" value="InterPro"/>
</dbReference>
<dbReference type="FunFam" id="1.10.10.10:FF:000132">
    <property type="entry name" value="Histone acetyltransferase"/>
    <property type="match status" value="1"/>
</dbReference>
<evidence type="ECO:0000259" key="7">
    <source>
        <dbReference type="PROSITE" id="PS52014"/>
    </source>
</evidence>
<gene>
    <name evidence="8" type="ORF">SKAU_G00181590</name>
</gene>
<protein>
    <recommendedName>
        <fullName evidence="10">Histone acetyltransferase</fullName>
    </recommendedName>
</protein>
<name>A0A9Q1IZK9_SYNKA</name>
<keyword evidence="2" id="KW-0597">Phosphoprotein</keyword>
<dbReference type="GO" id="GO:0000786">
    <property type="term" value="C:nucleosome"/>
    <property type="evidence" value="ECO:0007669"/>
    <property type="project" value="InterPro"/>
</dbReference>
<accession>A0A9Q1IZK9</accession>
<dbReference type="OrthoDB" id="787137at2759"/>
<evidence type="ECO:0000313" key="9">
    <source>
        <dbReference type="Proteomes" id="UP001152622"/>
    </source>
</evidence>
<dbReference type="InterPro" id="IPR048589">
    <property type="entry name" value="SAMD1-like_WH"/>
</dbReference>
<dbReference type="InterPro" id="IPR005818">
    <property type="entry name" value="Histone_H1/H5_H15"/>
</dbReference>
<dbReference type="EMBL" id="JAINUF010000005">
    <property type="protein sequence ID" value="KAJ8361634.1"/>
    <property type="molecule type" value="Genomic_DNA"/>
</dbReference>
<dbReference type="InterPro" id="IPR036390">
    <property type="entry name" value="WH_DNA-bd_sf"/>
</dbReference>
<dbReference type="GO" id="GO:0005634">
    <property type="term" value="C:nucleus"/>
    <property type="evidence" value="ECO:0007669"/>
    <property type="project" value="UniProtKB-SubCell"/>
</dbReference>
<dbReference type="Gene3D" id="1.10.10.10">
    <property type="entry name" value="Winged helix-like DNA-binding domain superfamily/Winged helix DNA-binding domain"/>
    <property type="match status" value="1"/>
</dbReference>
<organism evidence="8 9">
    <name type="scientific">Synaphobranchus kaupii</name>
    <name type="common">Kaup's arrowtooth eel</name>
    <dbReference type="NCBI Taxonomy" id="118154"/>
    <lineage>
        <taxon>Eukaryota</taxon>
        <taxon>Metazoa</taxon>
        <taxon>Chordata</taxon>
        <taxon>Craniata</taxon>
        <taxon>Vertebrata</taxon>
        <taxon>Euteleostomi</taxon>
        <taxon>Actinopterygii</taxon>
        <taxon>Neopterygii</taxon>
        <taxon>Teleostei</taxon>
        <taxon>Anguilliformes</taxon>
        <taxon>Synaphobranchidae</taxon>
        <taxon>Synaphobranchus</taxon>
    </lineage>
</organism>
<feature type="domain" description="H15" evidence="6">
    <location>
        <begin position="116"/>
        <end position="194"/>
    </location>
</feature>
<keyword evidence="9" id="KW-1185">Reference proteome</keyword>
<dbReference type="Proteomes" id="UP001152622">
    <property type="component" value="Chromosome 5"/>
</dbReference>
<dbReference type="SUPFAM" id="SSF46785">
    <property type="entry name" value="Winged helix' DNA-binding domain"/>
    <property type="match status" value="1"/>
</dbReference>
<evidence type="ECO:0000256" key="3">
    <source>
        <dbReference type="ARBA" id="ARBA00022853"/>
    </source>
</evidence>
<dbReference type="AlphaFoldDB" id="A0A9Q1IZK9"/>
<comment type="caution">
    <text evidence="8">The sequence shown here is derived from an EMBL/GenBank/DDBJ whole genome shotgun (WGS) entry which is preliminary data.</text>
</comment>
<keyword evidence="3" id="KW-0156">Chromatin regulator</keyword>
<feature type="domain" description="SAMD1-like winged helix (WH)" evidence="7">
    <location>
        <begin position="1"/>
        <end position="77"/>
    </location>
</feature>
<reference evidence="8" key="1">
    <citation type="journal article" date="2023" name="Science">
        <title>Genome structures resolve the early diversification of teleost fishes.</title>
        <authorList>
            <person name="Parey E."/>
            <person name="Louis A."/>
            <person name="Montfort J."/>
            <person name="Bouchez O."/>
            <person name="Roques C."/>
            <person name="Iampietro C."/>
            <person name="Lluch J."/>
            <person name="Castinel A."/>
            <person name="Donnadieu C."/>
            <person name="Desvignes T."/>
            <person name="Floi Bucao C."/>
            <person name="Jouanno E."/>
            <person name="Wen M."/>
            <person name="Mejri S."/>
            <person name="Dirks R."/>
            <person name="Jansen H."/>
            <person name="Henkel C."/>
            <person name="Chen W.J."/>
            <person name="Zahm M."/>
            <person name="Cabau C."/>
            <person name="Klopp C."/>
            <person name="Thompson A.W."/>
            <person name="Robinson-Rechavi M."/>
            <person name="Braasch I."/>
            <person name="Lecointre G."/>
            <person name="Bobe J."/>
            <person name="Postlethwait J.H."/>
            <person name="Berthelot C."/>
            <person name="Roest Crollius H."/>
            <person name="Guiguen Y."/>
        </authorList>
    </citation>
    <scope>NUCLEOTIDE SEQUENCE</scope>
    <source>
        <strain evidence="8">WJC10195</strain>
    </source>
</reference>
<evidence type="ECO:0000259" key="6">
    <source>
        <dbReference type="PROSITE" id="PS51504"/>
    </source>
</evidence>
<dbReference type="Pfam" id="PF21524">
    <property type="entry name" value="SAMD1_WH"/>
    <property type="match status" value="1"/>
</dbReference>
<evidence type="ECO:0000313" key="8">
    <source>
        <dbReference type="EMBL" id="KAJ8361634.1"/>
    </source>
</evidence>
<evidence type="ECO:0000256" key="1">
    <source>
        <dbReference type="ARBA" id="ARBA00004123"/>
    </source>
</evidence>
<evidence type="ECO:0000256" key="2">
    <source>
        <dbReference type="ARBA" id="ARBA00022553"/>
    </source>
</evidence>
<dbReference type="GO" id="GO:0006334">
    <property type="term" value="P:nucleosome assembly"/>
    <property type="evidence" value="ECO:0007669"/>
    <property type="project" value="InterPro"/>
</dbReference>
<comment type="subcellular location">
    <subcellularLocation>
        <location evidence="1">Nucleus</location>
    </subcellularLocation>
</comment>
<dbReference type="SMART" id="SM00526">
    <property type="entry name" value="H15"/>
    <property type="match status" value="1"/>
</dbReference>
<sequence>MVRRADPLYTEWILEAIHKIKRQKQRPSEERICHTVSASHGLGREGVVEQLELNVRNGSVLKVTNKGSISFKDPGGAGRASFCGKDPGSPGQPSSLKPRSFSVSMVNTAWGPGDLRHVDWNRILKRAIEGLDEPTGSSLRNIQRYLRSRDDLPTCDLAGVAGSPVFQQRLRLAAKRAVNNGRLLKTGPLYRVNYGSAEGRAPPRGACSSLLPVTLLPHEKDQLAQGRYACSDSLQAPPPPGSSRQLLLPQGAGHARIWQDRARTPILGAQLHRLKVGALTVVPPQLVTPETMKQETFFFLFPKSLNLLPRTVTNAQHACSSGAGLRHLPVLIPSPSAASQRVPRGCDRVLQRTARLTSLVSEVLS</sequence>
<evidence type="ECO:0008006" key="10">
    <source>
        <dbReference type="Google" id="ProtNLM"/>
    </source>
</evidence>
<evidence type="ECO:0000256" key="4">
    <source>
        <dbReference type="ARBA" id="ARBA00023242"/>
    </source>
</evidence>
<dbReference type="PROSITE" id="PS52014">
    <property type="entry name" value="SAMD1_WH"/>
    <property type="match status" value="1"/>
</dbReference>
<feature type="region of interest" description="Disordered" evidence="5">
    <location>
        <begin position="75"/>
        <end position="99"/>
    </location>
</feature>
<keyword evidence="4" id="KW-0539">Nucleus</keyword>
<dbReference type="InterPro" id="IPR036388">
    <property type="entry name" value="WH-like_DNA-bd_sf"/>
</dbReference>
<proteinExistence type="predicted"/>
<evidence type="ECO:0000256" key="5">
    <source>
        <dbReference type="SAM" id="MobiDB-lite"/>
    </source>
</evidence>